<dbReference type="UniPathway" id="UPA00989"/>
<dbReference type="CDD" id="cd02440">
    <property type="entry name" value="AdoMet_MTases"/>
    <property type="match status" value="1"/>
</dbReference>
<dbReference type="InterPro" id="IPR003358">
    <property type="entry name" value="tRNA_(Gua-N-7)_MeTrfase_Trmb"/>
</dbReference>
<feature type="binding site" evidence="7">
    <location>
        <position position="36"/>
    </location>
    <ligand>
        <name>S-adenosyl-L-methionine</name>
        <dbReference type="ChEBI" id="CHEBI:59789"/>
    </ligand>
</feature>
<feature type="binding site" evidence="7">
    <location>
        <position position="147"/>
    </location>
    <ligand>
        <name>substrate</name>
    </ligand>
</feature>
<keyword evidence="3 7" id="KW-0489">Methyltransferase</keyword>
<evidence type="ECO:0000256" key="7">
    <source>
        <dbReference type="HAMAP-Rule" id="MF_01057"/>
    </source>
</evidence>
<comment type="similarity">
    <text evidence="7">Belongs to the class I-like SAM-binding methyltransferase superfamily. TrmB family.</text>
</comment>
<dbReference type="AlphaFoldDB" id="A0A8J3GBV6"/>
<evidence type="ECO:0000313" key="9">
    <source>
        <dbReference type="Proteomes" id="UP000642829"/>
    </source>
</evidence>
<reference evidence="8" key="1">
    <citation type="journal article" date="2014" name="Int. J. Syst. Evol. Microbiol.">
        <title>Complete genome sequence of Corynebacterium casei LMG S-19264T (=DSM 44701T), isolated from a smear-ripened cheese.</title>
        <authorList>
            <consortium name="US DOE Joint Genome Institute (JGI-PGF)"/>
            <person name="Walter F."/>
            <person name="Albersmeier A."/>
            <person name="Kalinowski J."/>
            <person name="Ruckert C."/>
        </authorList>
    </citation>
    <scope>NUCLEOTIDE SEQUENCE</scope>
    <source>
        <strain evidence="8">KCTC 12870</strain>
    </source>
</reference>
<dbReference type="PANTHER" id="PTHR23417:SF14">
    <property type="entry name" value="PENTACOTRIPEPTIDE-REPEAT REGION OF PRORP DOMAIN-CONTAINING PROTEIN"/>
    <property type="match status" value="1"/>
</dbReference>
<name>A0A8J3GBV6_9BACT</name>
<dbReference type="NCBIfam" id="TIGR00091">
    <property type="entry name" value="tRNA (guanosine(46)-N7)-methyltransferase TrmB"/>
    <property type="match status" value="1"/>
</dbReference>
<dbReference type="PROSITE" id="PS51625">
    <property type="entry name" value="SAM_MT_TRMB"/>
    <property type="match status" value="1"/>
</dbReference>
<comment type="function">
    <text evidence="2 7">Catalyzes the formation of N(7)-methylguanine at position 46 (m7G46) in tRNA.</text>
</comment>
<protein>
    <recommendedName>
        <fullName evidence="7">tRNA (guanine-N(7)-)-methyltransferase</fullName>
        <ecNumber evidence="7">2.1.1.33</ecNumber>
    </recommendedName>
    <alternativeName>
        <fullName evidence="7">tRNA (guanine(46)-N(7))-methyltransferase</fullName>
    </alternativeName>
    <alternativeName>
        <fullName evidence="7">tRNA(m7G46)-methyltransferase</fullName>
    </alternativeName>
</protein>
<keyword evidence="5 7" id="KW-0949">S-adenosyl-L-methionine</keyword>
<dbReference type="Gene3D" id="3.40.50.150">
    <property type="entry name" value="Vaccinia Virus protein VP39"/>
    <property type="match status" value="1"/>
</dbReference>
<evidence type="ECO:0000256" key="3">
    <source>
        <dbReference type="ARBA" id="ARBA00022603"/>
    </source>
</evidence>
<comment type="caution">
    <text evidence="7">Lacks conserved residue(s) required for the propagation of feature annotation.</text>
</comment>
<dbReference type="HAMAP" id="MF_01057">
    <property type="entry name" value="tRNA_methyltr_TrmB"/>
    <property type="match status" value="1"/>
</dbReference>
<keyword evidence="4 7" id="KW-0808">Transferase</keyword>
<comment type="catalytic activity">
    <reaction evidence="1 7">
        <text>guanosine(46) in tRNA + S-adenosyl-L-methionine = N(7)-methylguanosine(46) in tRNA + S-adenosyl-L-homocysteine</text>
        <dbReference type="Rhea" id="RHEA:42708"/>
        <dbReference type="Rhea" id="RHEA-COMP:10188"/>
        <dbReference type="Rhea" id="RHEA-COMP:10189"/>
        <dbReference type="ChEBI" id="CHEBI:57856"/>
        <dbReference type="ChEBI" id="CHEBI:59789"/>
        <dbReference type="ChEBI" id="CHEBI:74269"/>
        <dbReference type="ChEBI" id="CHEBI:74480"/>
        <dbReference type="EC" id="2.1.1.33"/>
    </reaction>
</comment>
<dbReference type="RefSeq" id="WP_189511805.1">
    <property type="nucleotide sequence ID" value="NZ_BMXG01000003.1"/>
</dbReference>
<comment type="pathway">
    <text evidence="7">tRNA modification; N(7)-methylguanine-tRNA biosynthesis.</text>
</comment>
<organism evidence="8 9">
    <name type="scientific">Cerasicoccus arenae</name>
    <dbReference type="NCBI Taxonomy" id="424488"/>
    <lineage>
        <taxon>Bacteria</taxon>
        <taxon>Pseudomonadati</taxon>
        <taxon>Verrucomicrobiota</taxon>
        <taxon>Opitutia</taxon>
        <taxon>Puniceicoccales</taxon>
        <taxon>Cerasicoccaceae</taxon>
        <taxon>Cerasicoccus</taxon>
    </lineage>
</organism>
<feature type="binding site" evidence="7">
    <location>
        <position position="111"/>
    </location>
    <ligand>
        <name>S-adenosyl-L-methionine</name>
        <dbReference type="ChEBI" id="CHEBI:59789"/>
    </ligand>
</feature>
<gene>
    <name evidence="7" type="primary">trmB</name>
    <name evidence="8" type="ORF">GCM10007047_06440</name>
</gene>
<dbReference type="PANTHER" id="PTHR23417">
    <property type="entry name" value="3-DEOXY-D-MANNO-OCTULOSONIC-ACID TRANSFERASE/TRNA GUANINE-N 7 - -METHYLTRANSFERASE"/>
    <property type="match status" value="1"/>
</dbReference>
<reference evidence="8" key="2">
    <citation type="submission" date="2020-09" db="EMBL/GenBank/DDBJ databases">
        <authorList>
            <person name="Sun Q."/>
            <person name="Kim S."/>
        </authorList>
    </citation>
    <scope>NUCLEOTIDE SEQUENCE</scope>
    <source>
        <strain evidence="8">KCTC 12870</strain>
    </source>
</reference>
<keyword evidence="9" id="KW-1185">Reference proteome</keyword>
<dbReference type="Proteomes" id="UP000642829">
    <property type="component" value="Unassembled WGS sequence"/>
</dbReference>
<feature type="binding site" evidence="7">
    <location>
        <position position="115"/>
    </location>
    <ligand>
        <name>substrate</name>
    </ligand>
</feature>
<dbReference type="SUPFAM" id="SSF53335">
    <property type="entry name" value="S-adenosyl-L-methionine-dependent methyltransferases"/>
    <property type="match status" value="1"/>
</dbReference>
<keyword evidence="6 7" id="KW-0819">tRNA processing</keyword>
<dbReference type="GO" id="GO:0043527">
    <property type="term" value="C:tRNA methyltransferase complex"/>
    <property type="evidence" value="ECO:0007669"/>
    <property type="project" value="TreeGrafter"/>
</dbReference>
<dbReference type="Pfam" id="PF02390">
    <property type="entry name" value="Methyltransf_4"/>
    <property type="match status" value="1"/>
</dbReference>
<dbReference type="InterPro" id="IPR055361">
    <property type="entry name" value="tRNA_methyltr_TrmB_bact"/>
</dbReference>
<dbReference type="InterPro" id="IPR029063">
    <property type="entry name" value="SAM-dependent_MTases_sf"/>
</dbReference>
<feature type="binding site" evidence="7">
    <location>
        <position position="61"/>
    </location>
    <ligand>
        <name>S-adenosyl-L-methionine</name>
        <dbReference type="ChEBI" id="CHEBI:59789"/>
    </ligand>
</feature>
<sequence length="198" mass="23041">MSEGYLQALKLRAERVERLTSWCTEHLASAESRVLEIGCGHGHFLTAYATANPKQNCVGIDLVTKRIEKATTKAEKRNLTQLKFLKAELSEFLEALPPEIQFDRVFMLFPDPWPKKRHHKNRMIQPAFLRRLTEITTPKADFCFRTDHEDLFAWTVEHLEQSPGWAINANAEWPLEETSFFQELMDSWRSLVAVKVKR</sequence>
<dbReference type="GO" id="GO:0008176">
    <property type="term" value="F:tRNA (guanine(46)-N7)-methyltransferase activity"/>
    <property type="evidence" value="ECO:0007669"/>
    <property type="project" value="UniProtKB-UniRule"/>
</dbReference>
<proteinExistence type="inferred from homology"/>
<evidence type="ECO:0000256" key="2">
    <source>
        <dbReference type="ARBA" id="ARBA00003015"/>
    </source>
</evidence>
<evidence type="ECO:0000313" key="8">
    <source>
        <dbReference type="EMBL" id="GHB93659.1"/>
    </source>
</evidence>
<dbReference type="EC" id="2.1.1.33" evidence="7"/>
<comment type="caution">
    <text evidence="8">The sequence shown here is derived from an EMBL/GenBank/DDBJ whole genome shotgun (WGS) entry which is preliminary data.</text>
</comment>
<accession>A0A8J3GBV6</accession>
<evidence type="ECO:0000256" key="5">
    <source>
        <dbReference type="ARBA" id="ARBA00022691"/>
    </source>
</evidence>
<dbReference type="EMBL" id="BMXG01000003">
    <property type="protein sequence ID" value="GHB93659.1"/>
    <property type="molecule type" value="Genomic_DNA"/>
</dbReference>
<evidence type="ECO:0000256" key="6">
    <source>
        <dbReference type="ARBA" id="ARBA00022694"/>
    </source>
</evidence>
<evidence type="ECO:0000256" key="1">
    <source>
        <dbReference type="ARBA" id="ARBA00000142"/>
    </source>
</evidence>
<feature type="binding site" evidence="7">
    <location>
        <position position="88"/>
    </location>
    <ligand>
        <name>S-adenosyl-L-methionine</name>
        <dbReference type="ChEBI" id="CHEBI:59789"/>
    </ligand>
</feature>
<evidence type="ECO:0000256" key="4">
    <source>
        <dbReference type="ARBA" id="ARBA00022679"/>
    </source>
</evidence>